<evidence type="ECO:0000259" key="2">
    <source>
        <dbReference type="Pfam" id="PF07651"/>
    </source>
</evidence>
<dbReference type="InterPro" id="IPR011417">
    <property type="entry name" value="ANTH_dom"/>
</dbReference>
<dbReference type="GO" id="GO:0005546">
    <property type="term" value="F:phosphatidylinositol-4,5-bisphosphate binding"/>
    <property type="evidence" value="ECO:0007669"/>
    <property type="project" value="TreeGrafter"/>
</dbReference>
<comment type="similarity">
    <text evidence="1">Belongs to the PICALM/SNAP91 family.</text>
</comment>
<dbReference type="GO" id="GO:0016185">
    <property type="term" value="P:synaptic vesicle budding from presynaptic endocytic zone membrane"/>
    <property type="evidence" value="ECO:0007669"/>
    <property type="project" value="TreeGrafter"/>
</dbReference>
<dbReference type="Gene3D" id="1.20.58.150">
    <property type="entry name" value="ANTH domain"/>
    <property type="match status" value="1"/>
</dbReference>
<dbReference type="GO" id="GO:0048268">
    <property type="term" value="P:clathrin coat assembly"/>
    <property type="evidence" value="ECO:0007669"/>
    <property type="project" value="InterPro"/>
</dbReference>
<dbReference type="Pfam" id="PF07651">
    <property type="entry name" value="ANTH"/>
    <property type="match status" value="1"/>
</dbReference>
<dbReference type="GO" id="GO:0005545">
    <property type="term" value="F:1-phosphatidylinositol binding"/>
    <property type="evidence" value="ECO:0007669"/>
    <property type="project" value="InterPro"/>
</dbReference>
<evidence type="ECO:0000256" key="1">
    <source>
        <dbReference type="ARBA" id="ARBA00008011"/>
    </source>
</evidence>
<sequence length="234" mass="25740">MSGQTLTDRIAAAQYQLTGSDMARAVCKATTHEVMAPKKKHLECKCSPSSSFILPGVSHNTTNVNIPQMADTLFERATNASWVSSSRPSSPAITCVSTATRFIQYLASRTSLFNLSNFIDKTGSHESRRGTLIMVVRELVVIGLSFSCLHFVCLHYELYPIAVVIPGVMRTMTTEKLLKGMPVLQTQIDTLLEFDIHPKELNNGIINGAFLLLFKDLVKLFASYNDGVINLLGP</sequence>
<dbReference type="AlphaFoldDB" id="A0A7J5YJW0"/>
<dbReference type="GO" id="GO:0072583">
    <property type="term" value="P:clathrin-dependent endocytosis"/>
    <property type="evidence" value="ECO:0007669"/>
    <property type="project" value="InterPro"/>
</dbReference>
<dbReference type="GO" id="GO:0005905">
    <property type="term" value="C:clathrin-coated pit"/>
    <property type="evidence" value="ECO:0007669"/>
    <property type="project" value="TreeGrafter"/>
</dbReference>
<dbReference type="SUPFAM" id="SSF89009">
    <property type="entry name" value="GAT-like domain"/>
    <property type="match status" value="1"/>
</dbReference>
<dbReference type="InterPro" id="IPR045192">
    <property type="entry name" value="AP180-like"/>
</dbReference>
<proteinExistence type="inferred from homology"/>
<protein>
    <recommendedName>
        <fullName evidence="2">AP180 N-terminal homology (ANTH) domain-containing protein</fullName>
    </recommendedName>
</protein>
<accession>A0A7J5YJW0</accession>
<dbReference type="GO" id="GO:0030136">
    <property type="term" value="C:clathrin-coated vesicle"/>
    <property type="evidence" value="ECO:0007669"/>
    <property type="project" value="InterPro"/>
</dbReference>
<gene>
    <name evidence="3" type="ORF">F7725_019464</name>
</gene>
<dbReference type="Gene3D" id="1.25.40.90">
    <property type="match status" value="1"/>
</dbReference>
<dbReference type="InterPro" id="IPR008942">
    <property type="entry name" value="ENTH_VHS"/>
</dbReference>
<dbReference type="PANTHER" id="PTHR22951">
    <property type="entry name" value="CLATHRIN ASSEMBLY PROTEIN"/>
    <property type="match status" value="1"/>
</dbReference>
<reference evidence="3 4" key="1">
    <citation type="submission" date="2020-03" db="EMBL/GenBank/DDBJ databases">
        <title>Dissostichus mawsoni Genome sequencing and assembly.</title>
        <authorList>
            <person name="Park H."/>
        </authorList>
    </citation>
    <scope>NUCLEOTIDE SEQUENCE [LARGE SCALE GENOMIC DNA]</scope>
    <source>
        <strain evidence="3">DM0001</strain>
        <tissue evidence="3">Muscle</tissue>
    </source>
</reference>
<dbReference type="GO" id="GO:0000149">
    <property type="term" value="F:SNARE binding"/>
    <property type="evidence" value="ECO:0007669"/>
    <property type="project" value="TreeGrafter"/>
</dbReference>
<feature type="domain" description="AP180 N-terminal homology (ANTH)" evidence="2">
    <location>
        <begin position="166"/>
        <end position="232"/>
    </location>
</feature>
<comment type="caution">
    <text evidence="3">The sequence shown here is derived from an EMBL/GenBank/DDBJ whole genome shotgun (WGS) entry which is preliminary data.</text>
</comment>
<dbReference type="GO" id="GO:0032050">
    <property type="term" value="F:clathrin heavy chain binding"/>
    <property type="evidence" value="ECO:0007669"/>
    <property type="project" value="TreeGrafter"/>
</dbReference>
<evidence type="ECO:0000313" key="3">
    <source>
        <dbReference type="EMBL" id="KAF3849745.1"/>
    </source>
</evidence>
<organism evidence="3 4">
    <name type="scientific">Dissostichus mawsoni</name>
    <name type="common">Antarctic cod</name>
    <dbReference type="NCBI Taxonomy" id="36200"/>
    <lineage>
        <taxon>Eukaryota</taxon>
        <taxon>Metazoa</taxon>
        <taxon>Chordata</taxon>
        <taxon>Craniata</taxon>
        <taxon>Vertebrata</taxon>
        <taxon>Euteleostomi</taxon>
        <taxon>Actinopterygii</taxon>
        <taxon>Neopterygii</taxon>
        <taxon>Teleostei</taxon>
        <taxon>Neoteleostei</taxon>
        <taxon>Acanthomorphata</taxon>
        <taxon>Eupercaria</taxon>
        <taxon>Perciformes</taxon>
        <taxon>Notothenioidei</taxon>
        <taxon>Nototheniidae</taxon>
        <taxon>Dissostichus</taxon>
    </lineage>
</organism>
<dbReference type="OrthoDB" id="44015at2759"/>
<evidence type="ECO:0000313" key="4">
    <source>
        <dbReference type="Proteomes" id="UP000518266"/>
    </source>
</evidence>
<dbReference type="PANTHER" id="PTHR22951:SF28">
    <property type="entry name" value="CLATHRIN COAT ASSEMBLY PROTEIN AP180 ISOFORM X1"/>
    <property type="match status" value="1"/>
</dbReference>
<dbReference type="InterPro" id="IPR014712">
    <property type="entry name" value="ANTH_dom_sf"/>
</dbReference>
<dbReference type="GO" id="GO:0098894">
    <property type="term" value="C:extrinsic component of presynaptic endocytic zone membrane"/>
    <property type="evidence" value="ECO:0007669"/>
    <property type="project" value="TreeGrafter"/>
</dbReference>
<keyword evidence="4" id="KW-1185">Reference proteome</keyword>
<name>A0A7J5YJW0_DISMA</name>
<dbReference type="GO" id="GO:0008021">
    <property type="term" value="C:synaptic vesicle"/>
    <property type="evidence" value="ECO:0007669"/>
    <property type="project" value="TreeGrafter"/>
</dbReference>
<dbReference type="EMBL" id="JAAKFY010000011">
    <property type="protein sequence ID" value="KAF3849745.1"/>
    <property type="molecule type" value="Genomic_DNA"/>
</dbReference>
<dbReference type="Proteomes" id="UP000518266">
    <property type="component" value="Unassembled WGS sequence"/>
</dbReference>
<dbReference type="SUPFAM" id="SSF48464">
    <property type="entry name" value="ENTH/VHS domain"/>
    <property type="match status" value="1"/>
</dbReference>